<dbReference type="AlphaFoldDB" id="A0A8H7SZ95"/>
<feature type="compositionally biased region" description="Basic and acidic residues" evidence="1">
    <location>
        <begin position="325"/>
        <end position="337"/>
    </location>
</feature>
<dbReference type="PROSITE" id="PS51257">
    <property type="entry name" value="PROKAR_LIPOPROTEIN"/>
    <property type="match status" value="1"/>
</dbReference>
<gene>
    <name evidence="2" type="ORF">IFR04_015282</name>
</gene>
<feature type="compositionally biased region" description="Low complexity" evidence="1">
    <location>
        <begin position="422"/>
        <end position="435"/>
    </location>
</feature>
<evidence type="ECO:0000313" key="2">
    <source>
        <dbReference type="EMBL" id="KAG4411585.1"/>
    </source>
</evidence>
<accession>A0A8H7SZ95</accession>
<dbReference type="EMBL" id="JAFJYH010000459">
    <property type="protein sequence ID" value="KAG4411585.1"/>
    <property type="molecule type" value="Genomic_DNA"/>
</dbReference>
<feature type="region of interest" description="Disordered" evidence="1">
    <location>
        <begin position="472"/>
        <end position="493"/>
    </location>
</feature>
<sequence>MLAWKSWSPGNIAGCQSLCRALLNISFVSGACTGGYRPYEATSAYASTCDAHLSLVDIGRAGPPEQSKGFDLSGGELEKREQHIGEYKTFRRQQLDDSALIHGGLDHIRENRTEVIVYSNAHIQGSGLRLPSLPVPGNNDNGTSPVPKKTRKRKLPDENGENKASRSRDRPLIPNADRNDFGTIRAPITENELQAIRPGYGVNLPRAAPFVNSQGEGITGPRRMPITFLELSHLNVMREQANDPTRRPFYPSDEVMAGHGWDQAAAARDAELTRHLAIIQAAVRDGIYDIDEPMSGSGKSTVNAILKIRGETLSASMSQRRRPNRERQTERSRHHLEAIMAQSPETMQQDAPFDTTPPPTLPPHTGDPRQPQQNEDFWTYDFQSDFDRQDMLSTTARQNTDFWGPISPPAMPESFFSPDTAGQSQSGDGQYSSSYRAEAPSQALMPPGAWVYSNEFNRPVFVPTDPSFYPSGNPHVAPSPPGLESSYDSTPFSELSDYANAETAQRAQRRFDELIAGFERQGEKRRRQDRLEEDRHAAKGKK</sequence>
<feature type="compositionally biased region" description="Basic and acidic residues" evidence="1">
    <location>
        <begin position="529"/>
        <end position="542"/>
    </location>
</feature>
<protein>
    <submittedName>
        <fullName evidence="2">Uncharacterized protein</fullName>
    </submittedName>
</protein>
<feature type="region of interest" description="Disordered" evidence="1">
    <location>
        <begin position="313"/>
        <end position="374"/>
    </location>
</feature>
<feature type="compositionally biased region" description="Basic and acidic residues" evidence="1">
    <location>
        <begin position="155"/>
        <end position="171"/>
    </location>
</feature>
<dbReference type="OrthoDB" id="10631504at2759"/>
<proteinExistence type="predicted"/>
<reference evidence="2" key="1">
    <citation type="submission" date="2021-02" db="EMBL/GenBank/DDBJ databases">
        <title>Genome sequence Cadophora malorum strain M34.</title>
        <authorList>
            <person name="Stefanovic E."/>
            <person name="Vu D."/>
            <person name="Scully C."/>
            <person name="Dijksterhuis J."/>
            <person name="Roader J."/>
            <person name="Houbraken J."/>
        </authorList>
    </citation>
    <scope>NUCLEOTIDE SEQUENCE</scope>
    <source>
        <strain evidence="2">M34</strain>
    </source>
</reference>
<organism evidence="2 3">
    <name type="scientific">Cadophora malorum</name>
    <dbReference type="NCBI Taxonomy" id="108018"/>
    <lineage>
        <taxon>Eukaryota</taxon>
        <taxon>Fungi</taxon>
        <taxon>Dikarya</taxon>
        <taxon>Ascomycota</taxon>
        <taxon>Pezizomycotina</taxon>
        <taxon>Leotiomycetes</taxon>
        <taxon>Helotiales</taxon>
        <taxon>Ploettnerulaceae</taxon>
        <taxon>Cadophora</taxon>
    </lineage>
</organism>
<name>A0A8H7SZ95_9HELO</name>
<evidence type="ECO:0000256" key="1">
    <source>
        <dbReference type="SAM" id="MobiDB-lite"/>
    </source>
</evidence>
<feature type="region of interest" description="Disordered" evidence="1">
    <location>
        <begin position="518"/>
        <end position="542"/>
    </location>
</feature>
<feature type="region of interest" description="Disordered" evidence="1">
    <location>
        <begin position="402"/>
        <end position="437"/>
    </location>
</feature>
<comment type="caution">
    <text evidence="2">The sequence shown here is derived from an EMBL/GenBank/DDBJ whole genome shotgun (WGS) entry which is preliminary data.</text>
</comment>
<feature type="region of interest" description="Disordered" evidence="1">
    <location>
        <begin position="128"/>
        <end position="181"/>
    </location>
</feature>
<dbReference type="Proteomes" id="UP000664132">
    <property type="component" value="Unassembled WGS sequence"/>
</dbReference>
<keyword evidence="3" id="KW-1185">Reference proteome</keyword>
<evidence type="ECO:0000313" key="3">
    <source>
        <dbReference type="Proteomes" id="UP000664132"/>
    </source>
</evidence>